<dbReference type="AlphaFoldDB" id="A0A1A9VAW9"/>
<sequence>MKPTSVSFLCRGLYGAHWTADDDGRILYVVETFNAYTLHEAGTDWVGVLGRVPGDILNLLSEMILKLVLVMAHSVELMLIRTFELLMMLANTLALGAMCTSH</sequence>
<keyword evidence="2" id="KW-1185">Reference proteome</keyword>
<evidence type="ECO:0000313" key="1">
    <source>
        <dbReference type="EnsemblMetazoa" id="GAUT031419-PA"/>
    </source>
</evidence>
<name>A0A1A9VAW9_GLOAU</name>
<organism evidence="1 2">
    <name type="scientific">Glossina austeni</name>
    <name type="common">Savannah tsetse fly</name>
    <dbReference type="NCBI Taxonomy" id="7395"/>
    <lineage>
        <taxon>Eukaryota</taxon>
        <taxon>Metazoa</taxon>
        <taxon>Ecdysozoa</taxon>
        <taxon>Arthropoda</taxon>
        <taxon>Hexapoda</taxon>
        <taxon>Insecta</taxon>
        <taxon>Pterygota</taxon>
        <taxon>Neoptera</taxon>
        <taxon>Endopterygota</taxon>
        <taxon>Diptera</taxon>
        <taxon>Brachycera</taxon>
        <taxon>Muscomorpha</taxon>
        <taxon>Hippoboscoidea</taxon>
        <taxon>Glossinidae</taxon>
        <taxon>Glossina</taxon>
    </lineage>
</organism>
<protein>
    <submittedName>
        <fullName evidence="1">Uncharacterized protein</fullName>
    </submittedName>
</protein>
<accession>A0A1A9VAW9</accession>
<reference evidence="1" key="1">
    <citation type="submission" date="2020-05" db="UniProtKB">
        <authorList>
            <consortium name="EnsemblMetazoa"/>
        </authorList>
    </citation>
    <scope>IDENTIFICATION</scope>
    <source>
        <strain evidence="1">TTRI</strain>
    </source>
</reference>
<evidence type="ECO:0000313" key="2">
    <source>
        <dbReference type="Proteomes" id="UP000078200"/>
    </source>
</evidence>
<dbReference type="Proteomes" id="UP000078200">
    <property type="component" value="Unassembled WGS sequence"/>
</dbReference>
<dbReference type="VEuPathDB" id="VectorBase:GAUT031419"/>
<dbReference type="EnsemblMetazoa" id="GAUT031419-RA">
    <property type="protein sequence ID" value="GAUT031419-PA"/>
    <property type="gene ID" value="GAUT031419"/>
</dbReference>
<proteinExistence type="predicted"/>